<proteinExistence type="predicted"/>
<dbReference type="Gene3D" id="1.20.1280.50">
    <property type="match status" value="1"/>
</dbReference>
<reference evidence="2" key="2">
    <citation type="submission" date="2017-06" db="EMBL/GenBank/DDBJ databases">
        <title>WGS assembly of Brachypodium distachyon.</title>
        <authorList>
            <consortium name="The International Brachypodium Initiative"/>
            <person name="Lucas S."/>
            <person name="Harmon-Smith M."/>
            <person name="Lail K."/>
            <person name="Tice H."/>
            <person name="Grimwood J."/>
            <person name="Bruce D."/>
            <person name="Barry K."/>
            <person name="Shu S."/>
            <person name="Lindquist E."/>
            <person name="Wang M."/>
            <person name="Pitluck S."/>
            <person name="Vogel J.P."/>
            <person name="Garvin D.F."/>
            <person name="Mockler T.C."/>
            <person name="Schmutz J."/>
            <person name="Rokhsar D."/>
            <person name="Bevan M.W."/>
        </authorList>
    </citation>
    <scope>NUCLEOTIDE SEQUENCE</scope>
    <source>
        <strain evidence="2">Bd21</strain>
    </source>
</reference>
<protein>
    <recommendedName>
        <fullName evidence="1">F-box domain-containing protein</fullName>
    </recommendedName>
</protein>
<dbReference type="Pfam" id="PF00646">
    <property type="entry name" value="F-box"/>
    <property type="match status" value="1"/>
</dbReference>
<accession>A0A0Q3F7V1</accession>
<dbReference type="InterPro" id="IPR053197">
    <property type="entry name" value="F-box_SCFL_complex_component"/>
</dbReference>
<name>A0A0Q3F7V1_BRADI</name>
<evidence type="ECO:0000259" key="1">
    <source>
        <dbReference type="PROSITE" id="PS50181"/>
    </source>
</evidence>
<dbReference type="SMART" id="SM00256">
    <property type="entry name" value="FBOX"/>
    <property type="match status" value="1"/>
</dbReference>
<dbReference type="AlphaFoldDB" id="A0A0Q3F7V1"/>
<dbReference type="SUPFAM" id="SSF81383">
    <property type="entry name" value="F-box domain"/>
    <property type="match status" value="1"/>
</dbReference>
<dbReference type="Gene3D" id="3.80.10.10">
    <property type="entry name" value="Ribonuclease Inhibitor"/>
    <property type="match status" value="1"/>
</dbReference>
<evidence type="ECO:0000313" key="2">
    <source>
        <dbReference type="EMBL" id="KQJ95486.1"/>
    </source>
</evidence>
<organism evidence="2">
    <name type="scientific">Brachypodium distachyon</name>
    <name type="common">Purple false brome</name>
    <name type="synonym">Trachynia distachya</name>
    <dbReference type="NCBI Taxonomy" id="15368"/>
    <lineage>
        <taxon>Eukaryota</taxon>
        <taxon>Viridiplantae</taxon>
        <taxon>Streptophyta</taxon>
        <taxon>Embryophyta</taxon>
        <taxon>Tracheophyta</taxon>
        <taxon>Spermatophyta</taxon>
        <taxon>Magnoliopsida</taxon>
        <taxon>Liliopsida</taxon>
        <taxon>Poales</taxon>
        <taxon>Poaceae</taxon>
        <taxon>BOP clade</taxon>
        <taxon>Pooideae</taxon>
        <taxon>Stipodae</taxon>
        <taxon>Brachypodieae</taxon>
        <taxon>Brachypodium</taxon>
    </lineage>
</organism>
<dbReference type="SUPFAM" id="SSF52047">
    <property type="entry name" value="RNI-like"/>
    <property type="match status" value="1"/>
</dbReference>
<evidence type="ECO:0000313" key="4">
    <source>
        <dbReference type="Proteomes" id="UP000008810"/>
    </source>
</evidence>
<keyword evidence="4" id="KW-1185">Reference proteome</keyword>
<dbReference type="PROSITE" id="PS50181">
    <property type="entry name" value="FBOX"/>
    <property type="match status" value="1"/>
</dbReference>
<feature type="domain" description="F-box" evidence="1">
    <location>
        <begin position="19"/>
        <end position="72"/>
    </location>
</feature>
<reference evidence="2 3" key="1">
    <citation type="journal article" date="2010" name="Nature">
        <title>Genome sequencing and analysis of the model grass Brachypodium distachyon.</title>
        <authorList>
            <consortium name="International Brachypodium Initiative"/>
        </authorList>
    </citation>
    <scope>NUCLEOTIDE SEQUENCE [LARGE SCALE GENOMIC DNA]</scope>
    <source>
        <strain evidence="2 3">Bd21</strain>
    </source>
</reference>
<dbReference type="InParanoid" id="A0A0Q3F7V1"/>
<dbReference type="STRING" id="15368.A0A0Q3F7V1"/>
<dbReference type="EMBL" id="CM000882">
    <property type="protein sequence ID" value="KQJ95486.1"/>
    <property type="molecule type" value="Genomic_DNA"/>
</dbReference>
<dbReference type="InterPro" id="IPR036047">
    <property type="entry name" value="F-box-like_dom_sf"/>
</dbReference>
<dbReference type="OrthoDB" id="603691at2759"/>
<dbReference type="CDD" id="cd22160">
    <property type="entry name" value="F-box_AtFBL13-like"/>
    <property type="match status" value="1"/>
</dbReference>
<evidence type="ECO:0000313" key="3">
    <source>
        <dbReference type="EnsemblPlants" id="KQJ95486"/>
    </source>
</evidence>
<dbReference type="PANTHER" id="PTHR34223">
    <property type="entry name" value="OS11G0201299 PROTEIN"/>
    <property type="match status" value="1"/>
</dbReference>
<gene>
    <name evidence="2" type="ORF">BRADI_3g17480v3</name>
</gene>
<dbReference type="Gramene" id="KQJ95486">
    <property type="protein sequence ID" value="KQJ95486"/>
    <property type="gene ID" value="BRADI_3g17480v3"/>
</dbReference>
<dbReference type="InterPro" id="IPR053781">
    <property type="entry name" value="F-box_AtFBL13-like"/>
</dbReference>
<dbReference type="InterPro" id="IPR032675">
    <property type="entry name" value="LRR_dom_sf"/>
</dbReference>
<reference evidence="3" key="3">
    <citation type="submission" date="2018-08" db="UniProtKB">
        <authorList>
            <consortium name="EnsemblPlants"/>
        </authorList>
    </citation>
    <scope>IDENTIFICATION</scope>
    <source>
        <strain evidence="3">cv. Bd21</strain>
    </source>
</reference>
<sequence length="410" mass="46377">MMIISNKRMRPTGFEDITSDGISSLPNEILHHILSLMPAREAVQTCVLSTRWRYVWKSLRCLKIEGPEFSSMERFVEFMDNLLLERDSVPLDSFCLVSWSNGAHCLNHPRANQWISHALTNKVCVLRVVEYYELFNLDPYPFISVHLKVLSLNCVFISALFIENLLSNCPALEDLTMIGSRVLATKFSSRTLKNLTFISLGPNDDYDVHDDFEDLVIDTPNLVSLHLEDLALLAPCLVNVSSVVKASFRLDEECFSSSDANCNILSALSNVMKLKLVSRPDNGTSQETETVSKVLRRDLWRCQAFSNLKSLSVGDWCVDADLSALLYFLRRSPVLKKLVSAGASGWGHQRHNLKSKKTDMSFNCEHLKRVKIRCARGDKRVHSIVNVILANAISLPEIVINPYEPLYPLE</sequence>
<dbReference type="EnsemblPlants" id="KQJ95486">
    <property type="protein sequence ID" value="KQJ95486"/>
    <property type="gene ID" value="BRADI_3g17480v3"/>
</dbReference>
<dbReference type="PANTHER" id="PTHR34223:SF36">
    <property type="entry name" value="F-BOX DOMAIN-CONTAINING PROTEIN"/>
    <property type="match status" value="1"/>
</dbReference>
<dbReference type="InterPro" id="IPR001810">
    <property type="entry name" value="F-box_dom"/>
</dbReference>
<dbReference type="Proteomes" id="UP000008810">
    <property type="component" value="Chromosome 3"/>
</dbReference>
<dbReference type="InterPro" id="IPR055357">
    <property type="entry name" value="LRR_At1g61320_AtMIF1"/>
</dbReference>
<dbReference type="Pfam" id="PF23622">
    <property type="entry name" value="LRR_At1g61320_AtMIF1"/>
    <property type="match status" value="1"/>
</dbReference>